<dbReference type="GO" id="GO:0005829">
    <property type="term" value="C:cytosol"/>
    <property type="evidence" value="ECO:0007669"/>
    <property type="project" value="TreeGrafter"/>
</dbReference>
<dbReference type="RefSeq" id="WP_154528280.1">
    <property type="nucleotide sequence ID" value="NZ_VUNH01000003.1"/>
</dbReference>
<comment type="similarity">
    <text evidence="1">Belongs to the Skp family.</text>
</comment>
<proteinExistence type="inferred from homology"/>
<dbReference type="InterPro" id="IPR005632">
    <property type="entry name" value="Chaperone_Skp"/>
</dbReference>
<keyword evidence="2 3" id="KW-0732">Signal</keyword>
<reference evidence="4 5" key="1">
    <citation type="submission" date="2019-08" db="EMBL/GenBank/DDBJ databases">
        <title>In-depth cultivation of the pig gut microbiome towards novel bacterial diversity and tailored functional studies.</title>
        <authorList>
            <person name="Wylensek D."/>
            <person name="Hitch T.C.A."/>
            <person name="Clavel T."/>
        </authorList>
    </citation>
    <scope>NUCLEOTIDE SEQUENCE [LARGE SCALE GENOMIC DNA]</scope>
    <source>
        <strain evidence="4 5">SM-530-WT-4B</strain>
    </source>
</reference>
<dbReference type="GO" id="GO:0050821">
    <property type="term" value="P:protein stabilization"/>
    <property type="evidence" value="ECO:0007669"/>
    <property type="project" value="TreeGrafter"/>
</dbReference>
<feature type="signal peptide" evidence="3">
    <location>
        <begin position="1"/>
        <end position="24"/>
    </location>
</feature>
<dbReference type="SUPFAM" id="SSF111384">
    <property type="entry name" value="OmpH-like"/>
    <property type="match status" value="1"/>
</dbReference>
<dbReference type="GO" id="GO:0051082">
    <property type="term" value="F:unfolded protein binding"/>
    <property type="evidence" value="ECO:0007669"/>
    <property type="project" value="InterPro"/>
</dbReference>
<keyword evidence="5" id="KW-1185">Reference proteome</keyword>
<evidence type="ECO:0000256" key="1">
    <source>
        <dbReference type="ARBA" id="ARBA00009091"/>
    </source>
</evidence>
<evidence type="ECO:0000313" key="4">
    <source>
        <dbReference type="EMBL" id="MST55175.1"/>
    </source>
</evidence>
<evidence type="ECO:0000256" key="3">
    <source>
        <dbReference type="SAM" id="SignalP"/>
    </source>
</evidence>
<evidence type="ECO:0000313" key="5">
    <source>
        <dbReference type="Proteomes" id="UP000473699"/>
    </source>
</evidence>
<dbReference type="PANTHER" id="PTHR35089">
    <property type="entry name" value="CHAPERONE PROTEIN SKP"/>
    <property type="match status" value="1"/>
</dbReference>
<comment type="caution">
    <text evidence="4">The sequence shown here is derived from an EMBL/GenBank/DDBJ whole genome shotgun (WGS) entry which is preliminary data.</text>
</comment>
<dbReference type="InterPro" id="IPR024930">
    <property type="entry name" value="Skp_dom_sf"/>
</dbReference>
<dbReference type="Proteomes" id="UP000473699">
    <property type="component" value="Unassembled WGS sequence"/>
</dbReference>
<dbReference type="PANTHER" id="PTHR35089:SF1">
    <property type="entry name" value="CHAPERONE PROTEIN SKP"/>
    <property type="match status" value="1"/>
</dbReference>
<accession>A0A6L5YAL3</accession>
<feature type="chain" id="PRO_5026821533" evidence="3">
    <location>
        <begin position="25"/>
        <end position="141"/>
    </location>
</feature>
<dbReference type="Gene3D" id="3.30.910.20">
    <property type="entry name" value="Skp domain"/>
    <property type="match status" value="1"/>
</dbReference>
<sequence length="141" mass="15796">MKKFFRVSTLLAALTLVIAGAAYADTKIGVADMQRILFNHPNFAQVSKRIEAVYRSKEQELKSALEKVTDKKKGAETIEAKRREAAQEEMKLKEPIYKEIRQAVRTVAKNKGCDVVLDSQAVQFGGVDLTADVINELKKKK</sequence>
<dbReference type="EMBL" id="VUNH01000003">
    <property type="protein sequence ID" value="MST55175.1"/>
    <property type="molecule type" value="Genomic_DNA"/>
</dbReference>
<evidence type="ECO:0000256" key="2">
    <source>
        <dbReference type="ARBA" id="ARBA00022729"/>
    </source>
</evidence>
<dbReference type="Pfam" id="PF03938">
    <property type="entry name" value="OmpH"/>
    <property type="match status" value="1"/>
</dbReference>
<protein>
    <submittedName>
        <fullName evidence="4">OmpH family outer membrane protein</fullName>
    </submittedName>
</protein>
<name>A0A6L5YAL3_9BACT</name>
<gene>
    <name evidence="4" type="ORF">FYJ74_03850</name>
</gene>
<dbReference type="AlphaFoldDB" id="A0A6L5YAL3"/>
<dbReference type="SMART" id="SM00935">
    <property type="entry name" value="OmpH"/>
    <property type="match status" value="1"/>
</dbReference>
<organism evidence="4 5">
    <name type="scientific">Pyramidobacter porci</name>
    <dbReference type="NCBI Taxonomy" id="2605789"/>
    <lineage>
        <taxon>Bacteria</taxon>
        <taxon>Thermotogati</taxon>
        <taxon>Synergistota</taxon>
        <taxon>Synergistia</taxon>
        <taxon>Synergistales</taxon>
        <taxon>Dethiosulfovibrionaceae</taxon>
        <taxon>Pyramidobacter</taxon>
    </lineage>
</organism>